<dbReference type="SUPFAM" id="SSF89919">
    <property type="entry name" value="Ribosome-binding factor A, RbfA"/>
    <property type="match status" value="1"/>
</dbReference>
<name>A0AAD9PK46_9APIC</name>
<gene>
    <name evidence="2" type="ORF">BdWA1_002804</name>
</gene>
<dbReference type="InterPro" id="IPR023799">
    <property type="entry name" value="RbfA_dom_sf"/>
</dbReference>
<dbReference type="Proteomes" id="UP001214638">
    <property type="component" value="Unassembled WGS sequence"/>
</dbReference>
<protein>
    <submittedName>
        <fullName evidence="2">Bifunctional Ribosome-binding factor A domain superfamily/K homology domain-like</fullName>
    </submittedName>
</protein>
<comment type="caution">
    <text evidence="2">The sequence shown here is derived from an EMBL/GenBank/DDBJ whole genome shotgun (WGS) entry which is preliminary data.</text>
</comment>
<evidence type="ECO:0000313" key="3">
    <source>
        <dbReference type="Proteomes" id="UP001214638"/>
    </source>
</evidence>
<dbReference type="RefSeq" id="XP_067803046.1">
    <property type="nucleotide sequence ID" value="XM_067947824.1"/>
</dbReference>
<evidence type="ECO:0000313" key="2">
    <source>
        <dbReference type="EMBL" id="KAK2196204.1"/>
    </source>
</evidence>
<proteinExistence type="predicted"/>
<sequence>MLYVSHILRFSKHGAFVRRRISQGLVEQELNALKEEYLNSKHIGKNDSPHEIESRELDSVFQDLNGRYGYPQRSHGRKNNQKPFNPTKSRNDARLKLGKYDFDILPEEEDTFESLKKFSRYQDLTHQERSEIQELQLDSRLRDPEDLLNRHKAKVNVKHEAKRLLLNDEKVDCEFAEKNRFDELASRLRQKIREEKLESSRIAKSPIPNCNGVIVDPIKRHVQRRAQRISAMLKEHIQQFLSCNDPEFLYEHLKGASISLVRVEMPTSKSTVLCHYTCKFNAGLSDSELQKRLDLIAPKMRFLLARKLELGYTPPVKFVKELPVNSLDKSSVLPFNLPLETTLKNTMVAFHKERGGF</sequence>
<dbReference type="GeneID" id="94337101"/>
<dbReference type="AlphaFoldDB" id="A0AAD9PK46"/>
<feature type="region of interest" description="Disordered" evidence="1">
    <location>
        <begin position="68"/>
        <end position="91"/>
    </location>
</feature>
<reference evidence="2" key="1">
    <citation type="journal article" date="2023" name="Nat. Microbiol.">
        <title>Babesia duncani multi-omics identifies virulence factors and drug targets.</title>
        <authorList>
            <person name="Singh P."/>
            <person name="Lonardi S."/>
            <person name="Liang Q."/>
            <person name="Vydyam P."/>
            <person name="Khabirova E."/>
            <person name="Fang T."/>
            <person name="Gihaz S."/>
            <person name="Thekkiniath J."/>
            <person name="Munshi M."/>
            <person name="Abel S."/>
            <person name="Ciampossin L."/>
            <person name="Batugedara G."/>
            <person name="Gupta M."/>
            <person name="Lu X.M."/>
            <person name="Lenz T."/>
            <person name="Chakravarty S."/>
            <person name="Cornillot E."/>
            <person name="Hu Y."/>
            <person name="Ma W."/>
            <person name="Gonzalez L.M."/>
            <person name="Sanchez S."/>
            <person name="Estrada K."/>
            <person name="Sanchez-Flores A."/>
            <person name="Montero E."/>
            <person name="Harb O.S."/>
            <person name="Le Roch K.G."/>
            <person name="Mamoun C.B."/>
        </authorList>
    </citation>
    <scope>NUCLEOTIDE SEQUENCE</scope>
    <source>
        <strain evidence="2">WA1</strain>
    </source>
</reference>
<organism evidence="2 3">
    <name type="scientific">Babesia duncani</name>
    <dbReference type="NCBI Taxonomy" id="323732"/>
    <lineage>
        <taxon>Eukaryota</taxon>
        <taxon>Sar</taxon>
        <taxon>Alveolata</taxon>
        <taxon>Apicomplexa</taxon>
        <taxon>Aconoidasida</taxon>
        <taxon>Piroplasmida</taxon>
        <taxon>Babesiidae</taxon>
        <taxon>Babesia</taxon>
    </lineage>
</organism>
<keyword evidence="3" id="KW-1185">Reference proteome</keyword>
<evidence type="ECO:0000256" key="1">
    <source>
        <dbReference type="SAM" id="MobiDB-lite"/>
    </source>
</evidence>
<dbReference type="EMBL" id="JALLKP010000003">
    <property type="protein sequence ID" value="KAK2196204.1"/>
    <property type="molecule type" value="Genomic_DNA"/>
</dbReference>
<dbReference type="Gene3D" id="3.30.300.20">
    <property type="match status" value="1"/>
</dbReference>
<accession>A0AAD9PK46</accession>
<dbReference type="KEGG" id="bdw:94337101"/>
<dbReference type="InterPro" id="IPR015946">
    <property type="entry name" value="KH_dom-like_a/b"/>
</dbReference>